<protein>
    <submittedName>
        <fullName evidence="4">Glycosyl transferase, group 1</fullName>
    </submittedName>
</protein>
<evidence type="ECO:0000313" key="4">
    <source>
        <dbReference type="EMBL" id="CUS02593.2"/>
    </source>
</evidence>
<evidence type="ECO:0000313" key="5">
    <source>
        <dbReference type="Proteomes" id="UP000215027"/>
    </source>
</evidence>
<evidence type="ECO:0000256" key="1">
    <source>
        <dbReference type="ARBA" id="ARBA00022679"/>
    </source>
</evidence>
<evidence type="ECO:0000259" key="3">
    <source>
        <dbReference type="Pfam" id="PF13439"/>
    </source>
</evidence>
<dbReference type="Pfam" id="PF13439">
    <property type="entry name" value="Glyco_transf_4"/>
    <property type="match status" value="1"/>
</dbReference>
<dbReference type="EMBL" id="LN890655">
    <property type="protein sequence ID" value="CUS02593.2"/>
    <property type="molecule type" value="Genomic_DNA"/>
</dbReference>
<dbReference type="Proteomes" id="UP000215027">
    <property type="component" value="Chromosome I"/>
</dbReference>
<dbReference type="PANTHER" id="PTHR46401:SF2">
    <property type="entry name" value="GLYCOSYLTRANSFERASE WBBK-RELATED"/>
    <property type="match status" value="1"/>
</dbReference>
<keyword evidence="1 4" id="KW-0808">Transferase</keyword>
<dbReference type="AlphaFoldDB" id="A0A170PEI1"/>
<organism evidence="4 5">
    <name type="scientific">Candidatus Promineifilum breve</name>
    <dbReference type="NCBI Taxonomy" id="1806508"/>
    <lineage>
        <taxon>Bacteria</taxon>
        <taxon>Bacillati</taxon>
        <taxon>Chloroflexota</taxon>
        <taxon>Ardenticatenia</taxon>
        <taxon>Candidatus Promineifilales</taxon>
        <taxon>Candidatus Promineifilaceae</taxon>
        <taxon>Candidatus Promineifilum</taxon>
    </lineage>
</organism>
<reference evidence="4" key="1">
    <citation type="submission" date="2016-01" db="EMBL/GenBank/DDBJ databases">
        <authorList>
            <person name="Mcilroy J.S."/>
            <person name="Karst M S."/>
            <person name="Albertsen M."/>
        </authorList>
    </citation>
    <scope>NUCLEOTIDE SEQUENCE</scope>
    <source>
        <strain evidence="4">Cfx-K</strain>
    </source>
</reference>
<dbReference type="SUPFAM" id="SSF53756">
    <property type="entry name" value="UDP-Glycosyltransferase/glycogen phosphorylase"/>
    <property type="match status" value="1"/>
</dbReference>
<feature type="domain" description="Glycosyl transferase family 1" evidence="2">
    <location>
        <begin position="207"/>
        <end position="361"/>
    </location>
</feature>
<dbReference type="RefSeq" id="WP_095042190.1">
    <property type="nucleotide sequence ID" value="NZ_LN890655.1"/>
</dbReference>
<dbReference type="Gene3D" id="3.40.50.2000">
    <property type="entry name" value="Glycogen Phosphorylase B"/>
    <property type="match status" value="2"/>
</dbReference>
<proteinExistence type="predicted"/>
<dbReference type="Pfam" id="PF00534">
    <property type="entry name" value="Glycos_transf_1"/>
    <property type="match status" value="1"/>
</dbReference>
<accession>A0A170PEI1</accession>
<feature type="domain" description="Glycosyltransferase subfamily 4-like N-terminal" evidence="3">
    <location>
        <begin position="21"/>
        <end position="186"/>
    </location>
</feature>
<dbReference type="InterPro" id="IPR001296">
    <property type="entry name" value="Glyco_trans_1"/>
</dbReference>
<dbReference type="PANTHER" id="PTHR46401">
    <property type="entry name" value="GLYCOSYLTRANSFERASE WBBK-RELATED"/>
    <property type="match status" value="1"/>
</dbReference>
<dbReference type="GO" id="GO:0016757">
    <property type="term" value="F:glycosyltransferase activity"/>
    <property type="evidence" value="ECO:0007669"/>
    <property type="project" value="InterPro"/>
</dbReference>
<evidence type="ECO:0000259" key="2">
    <source>
        <dbReference type="Pfam" id="PF00534"/>
    </source>
</evidence>
<dbReference type="KEGG" id="pbf:CFX0092_A0715"/>
<keyword evidence="5" id="KW-1185">Reference proteome</keyword>
<dbReference type="OrthoDB" id="9769555at2"/>
<dbReference type="GO" id="GO:0009103">
    <property type="term" value="P:lipopolysaccharide biosynthetic process"/>
    <property type="evidence" value="ECO:0007669"/>
    <property type="project" value="TreeGrafter"/>
</dbReference>
<gene>
    <name evidence="4" type="ORF">CFX0092_A0715</name>
</gene>
<name>A0A170PEI1_9CHLR</name>
<dbReference type="InterPro" id="IPR028098">
    <property type="entry name" value="Glyco_trans_4-like_N"/>
</dbReference>
<dbReference type="FunFam" id="3.40.50.2000:FF:000119">
    <property type="entry name" value="Glycosyl transferase group 1"/>
    <property type="match status" value="1"/>
</dbReference>
<sequence>MASRPRPVIGFDVTAALTQGGGIGRYTRELIHALVNDAPDFDYRLFSARPPAVSPVADSLPIAAHVTHRAAPIDERWLYRLWYRARVPLPVQAFTGPLDLFHSPDFVLPPARGGIPTILTVHDLSFIHYPATFPANLVAYLNRVVPWSVARASHILADSAATRRDLQAAWGVAEDKITVLYSGVNERFQPVTDGASLAALRVRYGLGDTPFVLAVGTVQPRKNYELLVRAFRPVAARWPHALVIAGGKGWLTEGLAAEIERQGLSERVKLIGFVADDDLPALYSAADLLAFPSLYEGFGLPLLEAMACGAPVLSSDASSLPEVAGDGAALLLSPHDEAGWSAALIDLLGDDAARRRLRQAGLARSAHFKWSAAAHELAALYRRLLAAARA</sequence>
<dbReference type="CDD" id="cd03809">
    <property type="entry name" value="GT4_MtfB-like"/>
    <property type="match status" value="1"/>
</dbReference>